<evidence type="ECO:0008006" key="3">
    <source>
        <dbReference type="Google" id="ProtNLM"/>
    </source>
</evidence>
<name>A0ABQ6NH72_9BACL</name>
<comment type="caution">
    <text evidence="1">The sequence shown here is derived from an EMBL/GenBank/DDBJ whole genome shotgun (WGS) entry which is preliminary data.</text>
</comment>
<evidence type="ECO:0000313" key="2">
    <source>
        <dbReference type="Proteomes" id="UP001285921"/>
    </source>
</evidence>
<protein>
    <recommendedName>
        <fullName evidence="3">GIY-YIG domain-containing protein</fullName>
    </recommendedName>
</protein>
<gene>
    <name evidence="1" type="ORF">PghCCS26_10570</name>
</gene>
<reference evidence="1 2" key="1">
    <citation type="submission" date="2023-05" db="EMBL/GenBank/DDBJ databases">
        <title>Draft genome of Paenibacillus sp. CCS26.</title>
        <authorList>
            <person name="Akita H."/>
            <person name="Shinto Y."/>
            <person name="Kimura Z."/>
        </authorList>
    </citation>
    <scope>NUCLEOTIDE SEQUENCE [LARGE SCALE GENOMIC DNA]</scope>
    <source>
        <strain evidence="1 2">CCS26</strain>
    </source>
</reference>
<organism evidence="1 2">
    <name type="scientific">Paenibacillus glycanilyticus</name>
    <dbReference type="NCBI Taxonomy" id="126569"/>
    <lineage>
        <taxon>Bacteria</taxon>
        <taxon>Bacillati</taxon>
        <taxon>Bacillota</taxon>
        <taxon>Bacilli</taxon>
        <taxon>Bacillales</taxon>
        <taxon>Paenibacillaceae</taxon>
        <taxon>Paenibacillus</taxon>
    </lineage>
</organism>
<dbReference type="Proteomes" id="UP001285921">
    <property type="component" value="Unassembled WGS sequence"/>
</dbReference>
<dbReference type="RefSeq" id="WP_317979051.1">
    <property type="nucleotide sequence ID" value="NZ_BTCL01000003.1"/>
</dbReference>
<proteinExistence type="predicted"/>
<dbReference type="EMBL" id="BTCL01000003">
    <property type="protein sequence ID" value="GMK43930.1"/>
    <property type="molecule type" value="Genomic_DNA"/>
</dbReference>
<evidence type="ECO:0000313" key="1">
    <source>
        <dbReference type="EMBL" id="GMK43930.1"/>
    </source>
</evidence>
<sequence>MDKILEALLEGFKKQYSKSKAIIPPKVYDVSPQSKEEIFDMNFPGVYIFYGQTSYCSKKKVLYLGGSGAQGGVGNKVQTQLDKLKSDSGFQKNMKELGYDGAIHYDMASFLDSAKATVLLEEIHIVEFEGKENLKLVERFLSIEEEPLFCKEYIKEPMKDRHKRYIDECRDEVLQTD</sequence>
<accession>A0ABQ6NH72</accession>
<keyword evidence="2" id="KW-1185">Reference proteome</keyword>